<organism evidence="1 2">
    <name type="scientific">Phytophthora infestans (strain T30-4)</name>
    <name type="common">Potato late blight agent</name>
    <dbReference type="NCBI Taxonomy" id="403677"/>
    <lineage>
        <taxon>Eukaryota</taxon>
        <taxon>Sar</taxon>
        <taxon>Stramenopiles</taxon>
        <taxon>Oomycota</taxon>
        <taxon>Peronosporomycetes</taxon>
        <taxon>Peronosporales</taxon>
        <taxon>Peronosporaceae</taxon>
        <taxon>Phytophthora</taxon>
    </lineage>
</organism>
<reference evidence="2" key="1">
    <citation type="journal article" date="2009" name="Nature">
        <title>Genome sequence and analysis of the Irish potato famine pathogen Phytophthora infestans.</title>
        <authorList>
            <consortium name="The Broad Institute Genome Sequencing Platform"/>
            <person name="Haas B.J."/>
            <person name="Kamoun S."/>
            <person name="Zody M.C."/>
            <person name="Jiang R.H."/>
            <person name="Handsaker R.E."/>
            <person name="Cano L.M."/>
            <person name="Grabherr M."/>
            <person name="Kodira C.D."/>
            <person name="Raffaele S."/>
            <person name="Torto-Alalibo T."/>
            <person name="Bozkurt T.O."/>
            <person name="Ah-Fong A.M."/>
            <person name="Alvarado L."/>
            <person name="Anderson V.L."/>
            <person name="Armstrong M.R."/>
            <person name="Avrova A."/>
            <person name="Baxter L."/>
            <person name="Beynon J."/>
            <person name="Boevink P.C."/>
            <person name="Bollmann S.R."/>
            <person name="Bos J.I."/>
            <person name="Bulone V."/>
            <person name="Cai G."/>
            <person name="Cakir C."/>
            <person name="Carrington J.C."/>
            <person name="Chawner M."/>
            <person name="Conti L."/>
            <person name="Costanzo S."/>
            <person name="Ewan R."/>
            <person name="Fahlgren N."/>
            <person name="Fischbach M.A."/>
            <person name="Fugelstad J."/>
            <person name="Gilroy E.M."/>
            <person name="Gnerre S."/>
            <person name="Green P.J."/>
            <person name="Grenville-Briggs L.J."/>
            <person name="Griffith J."/>
            <person name="Grunwald N.J."/>
            <person name="Horn K."/>
            <person name="Horner N.R."/>
            <person name="Hu C.H."/>
            <person name="Huitema E."/>
            <person name="Jeong D.H."/>
            <person name="Jones A.M."/>
            <person name="Jones J.D."/>
            <person name="Jones R.W."/>
            <person name="Karlsson E.K."/>
            <person name="Kunjeti S.G."/>
            <person name="Lamour K."/>
            <person name="Liu Z."/>
            <person name="Ma L."/>
            <person name="Maclean D."/>
            <person name="Chibucos M.C."/>
            <person name="McDonald H."/>
            <person name="McWalters J."/>
            <person name="Meijer H.J."/>
            <person name="Morgan W."/>
            <person name="Morris P.F."/>
            <person name="Munro C.A."/>
            <person name="O'Neill K."/>
            <person name="Ospina-Giraldo M."/>
            <person name="Pinzon A."/>
            <person name="Pritchard L."/>
            <person name="Ramsahoye B."/>
            <person name="Ren Q."/>
            <person name="Restrepo S."/>
            <person name="Roy S."/>
            <person name="Sadanandom A."/>
            <person name="Savidor A."/>
            <person name="Schornack S."/>
            <person name="Schwartz D.C."/>
            <person name="Schumann U.D."/>
            <person name="Schwessinger B."/>
            <person name="Seyer L."/>
            <person name="Sharpe T."/>
            <person name="Silvar C."/>
            <person name="Song J."/>
            <person name="Studholme D.J."/>
            <person name="Sykes S."/>
            <person name="Thines M."/>
            <person name="van de Vondervoort P.J."/>
            <person name="Phuntumart V."/>
            <person name="Wawra S."/>
            <person name="Weide R."/>
            <person name="Win J."/>
            <person name="Young C."/>
            <person name="Zhou S."/>
            <person name="Fry W."/>
            <person name="Meyers B.C."/>
            <person name="van West P."/>
            <person name="Ristaino J."/>
            <person name="Govers F."/>
            <person name="Birch P.R."/>
            <person name="Whisson S.C."/>
            <person name="Judelson H.S."/>
            <person name="Nusbaum C."/>
        </authorList>
    </citation>
    <scope>NUCLEOTIDE SEQUENCE [LARGE SCALE GENOMIC DNA]</scope>
    <source>
        <strain evidence="2">T30-4</strain>
    </source>
</reference>
<evidence type="ECO:0000313" key="1">
    <source>
        <dbReference type="EMBL" id="EEY53316.1"/>
    </source>
</evidence>
<dbReference type="EMBL" id="DS028127">
    <property type="protein sequence ID" value="EEY53316.1"/>
    <property type="molecule type" value="Genomic_DNA"/>
</dbReference>
<dbReference type="RefSeq" id="XP_002904934.1">
    <property type="nucleotide sequence ID" value="XM_002904888.1"/>
</dbReference>
<protein>
    <submittedName>
        <fullName evidence="1">Uncharacterized protein</fullName>
    </submittedName>
</protein>
<sequence>MKQWPKLIRSTRSLIKWVQSQPESDVRREILSKVPQMNMYSEIKPRIVAMPTEPEENLSALTPQISDEDLDKGIRRWDAQLNRSSTSSRLKLALEGGLAILSDCVRNICLLQKSQATSKQLCSPAQSTAFQA</sequence>
<dbReference type="HOGENOM" id="CLU_1921204_0_0_1"/>
<evidence type="ECO:0000313" key="2">
    <source>
        <dbReference type="Proteomes" id="UP000006643"/>
    </source>
</evidence>
<dbReference type="AlphaFoldDB" id="D0N6W7"/>
<accession>D0N6W7</accession>
<dbReference type="KEGG" id="pif:PITG_06958"/>
<name>D0N6W7_PHYIT</name>
<dbReference type="OrthoDB" id="138899at2759"/>
<dbReference type="VEuPathDB" id="FungiDB:PITG_06958"/>
<dbReference type="Proteomes" id="UP000006643">
    <property type="component" value="Unassembled WGS sequence"/>
</dbReference>
<keyword evidence="2" id="KW-1185">Reference proteome</keyword>
<dbReference type="InParanoid" id="D0N6W7"/>
<dbReference type="GeneID" id="9463768"/>
<gene>
    <name evidence="1" type="ORF">PITG_06958</name>
</gene>
<proteinExistence type="predicted"/>